<sequence>MRNIFLTLSCLFGILLLSGCSDDPATQLEQDSGKIVEQAIIKELNKQIEVSYGNLAFLLAPQEIMLVSSGVNQAMNDSGTDSFKPLEIITVSRKYTASKISYKVLRVNSSQVRKRKDPNYPYQAKLTISVDIIYEEYHAFSGFPLHAVIPVDWEKWNPRKQASFVQKLYSKLPPAEFDYRVIAAAPVSNTMRDNLNVEAVWNKACEQWEISGTTEAETAVNAPPPSWQGTEKDENAIKQYLASQGFVAYRNRNFQPADLEIVQKLERGLIYSNGKWQDPRVLEATKAFHTALERWNKSRAFPDLALMLKELNRLSDTESFSDYAQLATAGLLGAIKTMEQRKDEKFLEQLSFTLKNNSSFAAILPEKVQEAIDEAQKHINQQKLAQLKGKIKGILTEQIKLQNILKTFAPTEITFSSFAGLNELQSYANTNESVKNYLVLLGLVYNRPDLIGNRKVLSRQLFLDLLQDCRKCAGKGKVVCSSCKGSGVCQICGGIGRKTITTFDPHNRHRLVERSVSCPRKCILCPANSTCSSCSGTGTITLKNRAKRRMIDYYDKIMMDLNEDIEKQRKVLEK</sequence>
<dbReference type="PROSITE" id="PS51257">
    <property type="entry name" value="PROKAR_LIPOPROTEIN"/>
    <property type="match status" value="1"/>
</dbReference>
<dbReference type="AlphaFoldDB" id="A0A848AVQ1"/>
<reference evidence="1 2" key="1">
    <citation type="submission" date="2020-04" db="EMBL/GenBank/DDBJ databases">
        <authorList>
            <person name="Hitch T.C.A."/>
            <person name="Wylensek D."/>
            <person name="Clavel T."/>
        </authorList>
    </citation>
    <scope>NUCLEOTIDE SEQUENCE [LARGE SCALE GENOMIC DNA]</scope>
    <source>
        <strain evidence="1 2">COR2-253-APC-1A</strain>
    </source>
</reference>
<protein>
    <submittedName>
        <fullName evidence="1">Uncharacterized protein</fullName>
    </submittedName>
</protein>
<evidence type="ECO:0000313" key="1">
    <source>
        <dbReference type="EMBL" id="NMD85299.1"/>
    </source>
</evidence>
<dbReference type="RefSeq" id="WP_168961355.1">
    <property type="nucleotide sequence ID" value="NZ_JABAEW010000002.1"/>
</dbReference>
<organism evidence="1 2">
    <name type="scientific">Victivallis vadensis</name>
    <dbReference type="NCBI Taxonomy" id="172901"/>
    <lineage>
        <taxon>Bacteria</taxon>
        <taxon>Pseudomonadati</taxon>
        <taxon>Lentisphaerota</taxon>
        <taxon>Lentisphaeria</taxon>
        <taxon>Victivallales</taxon>
        <taxon>Victivallaceae</taxon>
        <taxon>Victivallis</taxon>
    </lineage>
</organism>
<dbReference type="EMBL" id="JABAEW010000002">
    <property type="protein sequence ID" value="NMD85299.1"/>
    <property type="molecule type" value="Genomic_DNA"/>
</dbReference>
<dbReference type="Proteomes" id="UP000576225">
    <property type="component" value="Unassembled WGS sequence"/>
</dbReference>
<proteinExistence type="predicted"/>
<comment type="caution">
    <text evidence="1">The sequence shown here is derived from an EMBL/GenBank/DDBJ whole genome shotgun (WGS) entry which is preliminary data.</text>
</comment>
<accession>A0A848AVQ1</accession>
<gene>
    <name evidence="1" type="ORF">HF882_01740</name>
</gene>
<name>A0A848AVQ1_9BACT</name>
<evidence type="ECO:0000313" key="2">
    <source>
        <dbReference type="Proteomes" id="UP000576225"/>
    </source>
</evidence>